<accession>A0A199VX98</accession>
<reference evidence="1 2" key="1">
    <citation type="journal article" date="2016" name="DNA Res.">
        <title>The draft genome of MD-2 pineapple using hybrid error correction of long reads.</title>
        <authorList>
            <person name="Redwan R.M."/>
            <person name="Saidin A."/>
            <person name="Kumar S.V."/>
        </authorList>
    </citation>
    <scope>NUCLEOTIDE SEQUENCE [LARGE SCALE GENOMIC DNA]</scope>
    <source>
        <strain evidence="2">cv. MD2</strain>
        <tissue evidence="1">Leaf</tissue>
    </source>
</reference>
<sequence>MEAKVEIVVRDNMRLRQFRNGYCGFWWIWKHRRISTKERRVVDGSEGRGMLLAGTFARTKKILPSSCCTANCLRCRSCRTAQGRAVPCPQEGGTVQGGSRTPPGCRGTSRVPLETKRHAAMCRGTIMLGSRLSKCQL</sequence>
<organism evidence="1 2">
    <name type="scientific">Ananas comosus</name>
    <name type="common">Pineapple</name>
    <name type="synonym">Ananas ananas</name>
    <dbReference type="NCBI Taxonomy" id="4615"/>
    <lineage>
        <taxon>Eukaryota</taxon>
        <taxon>Viridiplantae</taxon>
        <taxon>Streptophyta</taxon>
        <taxon>Embryophyta</taxon>
        <taxon>Tracheophyta</taxon>
        <taxon>Spermatophyta</taxon>
        <taxon>Magnoliopsida</taxon>
        <taxon>Liliopsida</taxon>
        <taxon>Poales</taxon>
        <taxon>Bromeliaceae</taxon>
        <taxon>Bromelioideae</taxon>
        <taxon>Ananas</taxon>
    </lineage>
</organism>
<evidence type="ECO:0000313" key="1">
    <source>
        <dbReference type="EMBL" id="OAY81608.1"/>
    </source>
</evidence>
<dbReference type="Proteomes" id="UP000092600">
    <property type="component" value="Unassembled WGS sequence"/>
</dbReference>
<protein>
    <submittedName>
        <fullName evidence="1">Uncharacterized protein</fullName>
    </submittedName>
</protein>
<name>A0A199VX98_ANACO</name>
<comment type="caution">
    <text evidence="1">The sequence shown here is derived from an EMBL/GenBank/DDBJ whole genome shotgun (WGS) entry which is preliminary data.</text>
</comment>
<dbReference type="AlphaFoldDB" id="A0A199VX98"/>
<dbReference type="EMBL" id="LSRQ01000639">
    <property type="protein sequence ID" value="OAY81608.1"/>
    <property type="molecule type" value="Genomic_DNA"/>
</dbReference>
<evidence type="ECO:0000313" key="2">
    <source>
        <dbReference type="Proteomes" id="UP000092600"/>
    </source>
</evidence>
<proteinExistence type="predicted"/>
<gene>
    <name evidence="1" type="ORF">ACMD2_21333</name>
</gene>